<sequence>MRAALSGAVALMSCGSAYAACPIELSVYGDREKVASVEFTPRGEAAAVTNQFRMLLDNDVVLDGIVMWSEGVARPNGMLMYKCPEGDVTGEELETCTVWQGVIYTADATGTIDLLPAQGVAAPEKLVFPDLAHSLRYSSAYGEKGFSKLPWDVFSIQGCQE</sequence>
<dbReference type="RefSeq" id="WP_165118847.1">
    <property type="nucleotide sequence ID" value="NZ_JAAKZG010000005.1"/>
</dbReference>
<protein>
    <submittedName>
        <fullName evidence="2">Uncharacterized protein</fullName>
    </submittedName>
</protein>
<evidence type="ECO:0000313" key="3">
    <source>
        <dbReference type="Proteomes" id="UP000481252"/>
    </source>
</evidence>
<dbReference type="Proteomes" id="UP000481252">
    <property type="component" value="Unassembled WGS sequence"/>
</dbReference>
<dbReference type="EMBL" id="JAAKZG010000005">
    <property type="protein sequence ID" value="NGN41993.1"/>
    <property type="molecule type" value="Genomic_DNA"/>
</dbReference>
<evidence type="ECO:0000313" key="2">
    <source>
        <dbReference type="EMBL" id="NGN41993.1"/>
    </source>
</evidence>
<feature type="chain" id="PRO_5029000966" evidence="1">
    <location>
        <begin position="20"/>
        <end position="161"/>
    </location>
</feature>
<name>A0A7C9RA63_9HYPH</name>
<accession>A0A7C9RA63</accession>
<organism evidence="2 3">
    <name type="scientific">Mesorhizobium zhangyense</name>
    <dbReference type="NCBI Taxonomy" id="1776730"/>
    <lineage>
        <taxon>Bacteria</taxon>
        <taxon>Pseudomonadati</taxon>
        <taxon>Pseudomonadota</taxon>
        <taxon>Alphaproteobacteria</taxon>
        <taxon>Hyphomicrobiales</taxon>
        <taxon>Phyllobacteriaceae</taxon>
        <taxon>Mesorhizobium</taxon>
    </lineage>
</organism>
<reference evidence="2 3" key="1">
    <citation type="submission" date="2020-02" db="EMBL/GenBank/DDBJ databases">
        <title>Genome sequence of the type strain CGMCC 1.15528 of Mesorhizobium zhangyense.</title>
        <authorList>
            <person name="Gao J."/>
            <person name="Sun J."/>
        </authorList>
    </citation>
    <scope>NUCLEOTIDE SEQUENCE [LARGE SCALE GENOMIC DNA]</scope>
    <source>
        <strain evidence="2 3">CGMCC 1.15528</strain>
    </source>
</reference>
<keyword evidence="1" id="KW-0732">Signal</keyword>
<evidence type="ECO:0000256" key="1">
    <source>
        <dbReference type="SAM" id="SignalP"/>
    </source>
</evidence>
<comment type="caution">
    <text evidence="2">The sequence shown here is derived from an EMBL/GenBank/DDBJ whole genome shotgun (WGS) entry which is preliminary data.</text>
</comment>
<keyword evidence="3" id="KW-1185">Reference proteome</keyword>
<gene>
    <name evidence="2" type="ORF">G6N74_13050</name>
</gene>
<feature type="signal peptide" evidence="1">
    <location>
        <begin position="1"/>
        <end position="19"/>
    </location>
</feature>
<proteinExistence type="predicted"/>
<dbReference type="AlphaFoldDB" id="A0A7C9RA63"/>